<dbReference type="EMBL" id="AP023421">
    <property type="protein sequence ID" value="BCK85788.1"/>
    <property type="molecule type" value="Genomic_DNA"/>
</dbReference>
<evidence type="ECO:0000313" key="1">
    <source>
        <dbReference type="EMBL" id="BCK85788.1"/>
    </source>
</evidence>
<keyword evidence="1" id="KW-0614">Plasmid</keyword>
<name>A0A830UB89_9FIRM</name>
<evidence type="ECO:0000313" key="2">
    <source>
        <dbReference type="Proteomes" id="UP000679848"/>
    </source>
</evidence>
<dbReference type="PANTHER" id="PTHR37804">
    <property type="entry name" value="CDAA REGULATORY PROTEIN CDAR"/>
    <property type="match status" value="1"/>
</dbReference>
<dbReference type="InterPro" id="IPR053154">
    <property type="entry name" value="c-di-AMP_regulator"/>
</dbReference>
<dbReference type="Pfam" id="PF07949">
    <property type="entry name" value="YbbR"/>
    <property type="match status" value="1"/>
</dbReference>
<accession>A0A830UB89</accession>
<gene>
    <name evidence="1" type="ORF">MM59RIKEN_31070</name>
</gene>
<reference evidence="1" key="1">
    <citation type="submission" date="2020-09" db="EMBL/GenBank/DDBJ databases">
        <title>New species isolated from human feces.</title>
        <authorList>
            <person name="Kitahara M."/>
            <person name="Shigeno Y."/>
            <person name="Shime M."/>
            <person name="Matsumoto Y."/>
            <person name="Nakamura S."/>
            <person name="Motooka D."/>
            <person name="Fukuoka S."/>
            <person name="Nishikawa H."/>
            <person name="Benno Y."/>
        </authorList>
    </citation>
    <scope>NUCLEOTIDE SEQUENCE</scope>
    <source>
        <strain evidence="1">MM59</strain>
        <plasmid evidence="1">pMM59_01</plasmid>
    </source>
</reference>
<sequence length="432" mass="46550">MPSEKMSNRKILYILLALLVAVAVWLYADMFGNNNGPQQAETTITDVPITYTGEDELADRGLMLMEEGTTASVDITLSGARMLIVQPDRDDIKLIADLSSVEKAGIQNIRYEVRFADNRFSTSMIDKPNSFYATVNVTELNSKTVDVICELVGNVAEGYSAGELQLSQKTLELRGQEEDIQDVSYVKVTLDIGEDAMETVSQDLTFQYYDAEDQLLEGTGIHPTESTIQVTMPIYVTKELQLVVDFVESAGARVSNLEYDIFPDTITVSGDAGVLRDIDSITLGQISLLDLLGSGATSHTFSIIIPEGCSNLSGVTRATLKADFKDITRAQVTTGKFTYSNLPSGKTVDILTQELTVSIFGTSADVAAVTGEDITVVADLSNYASASGTYTVPAKIQVGGGGDIGVSGTYHVQITIQEETASDEPDPPPPEE</sequence>
<dbReference type="PANTHER" id="PTHR37804:SF1">
    <property type="entry name" value="CDAA REGULATORY PROTEIN CDAR"/>
    <property type="match status" value="1"/>
</dbReference>
<keyword evidence="2" id="KW-1185">Reference proteome</keyword>
<dbReference type="Gene3D" id="2.170.120.40">
    <property type="entry name" value="YbbR-like domain"/>
    <property type="match status" value="1"/>
</dbReference>
<proteinExistence type="predicted"/>
<dbReference type="KEGG" id="pfaa:MM59RIKEN_31070"/>
<geneLocation type="plasmid" evidence="1 2">
    <name>pMM59_01</name>
</geneLocation>
<protein>
    <recommendedName>
        <fullName evidence="3">YbbR-like protein</fullName>
    </recommendedName>
</protein>
<dbReference type="Gene3D" id="2.170.120.30">
    <property type="match status" value="2"/>
</dbReference>
<dbReference type="InterPro" id="IPR012505">
    <property type="entry name" value="YbbR"/>
</dbReference>
<dbReference type="AlphaFoldDB" id="A0A830UB89"/>
<organism evidence="1 2">
    <name type="scientific">Pusillibacter faecalis</name>
    <dbReference type="NCBI Taxonomy" id="2714358"/>
    <lineage>
        <taxon>Bacteria</taxon>
        <taxon>Bacillati</taxon>
        <taxon>Bacillota</taxon>
        <taxon>Clostridia</taxon>
        <taxon>Eubacteriales</taxon>
        <taxon>Oscillospiraceae</taxon>
        <taxon>Pusillibacter</taxon>
    </lineage>
</organism>
<evidence type="ECO:0008006" key="3">
    <source>
        <dbReference type="Google" id="ProtNLM"/>
    </source>
</evidence>
<dbReference type="Proteomes" id="UP000679848">
    <property type="component" value="Plasmid pMM59_01"/>
</dbReference>